<organism evidence="1 2">
    <name type="scientific">Granulicatella adiacens ATCC 49175</name>
    <dbReference type="NCBI Taxonomy" id="638301"/>
    <lineage>
        <taxon>Bacteria</taxon>
        <taxon>Bacillati</taxon>
        <taxon>Bacillota</taxon>
        <taxon>Bacilli</taxon>
        <taxon>Lactobacillales</taxon>
        <taxon>Carnobacteriaceae</taxon>
        <taxon>Granulicatella</taxon>
    </lineage>
</organism>
<dbReference type="HOGENOM" id="CLU_348807_0_0_9"/>
<evidence type="ECO:0000313" key="1">
    <source>
        <dbReference type="EMBL" id="EEW36497.1"/>
    </source>
</evidence>
<accession>C8NIV0</accession>
<reference evidence="1 2" key="1">
    <citation type="submission" date="2009-08" db="EMBL/GenBank/DDBJ databases">
        <authorList>
            <person name="Muzny D."/>
            <person name="Qin X."/>
            <person name="Deng J."/>
            <person name="Jiang H."/>
            <person name="Liu Y."/>
            <person name="Qu J."/>
            <person name="Song X.-Z."/>
            <person name="Zhang L."/>
            <person name="Thornton R."/>
            <person name="Coyle M."/>
            <person name="Francisco L."/>
            <person name="Jackson L."/>
            <person name="Javaid M."/>
            <person name="Korchina V."/>
            <person name="Kovar C."/>
            <person name="Mata R."/>
            <person name="Mathew T."/>
            <person name="Ngo R."/>
            <person name="Nguyen L."/>
            <person name="Nguyen N."/>
            <person name="Okwuonu G."/>
            <person name="Ongeri F."/>
            <person name="Pham C."/>
            <person name="Simmons D."/>
            <person name="Wilczek-Boney K."/>
            <person name="Hale W."/>
            <person name="Jakkamsetti A."/>
            <person name="Pham P."/>
            <person name="Ruth R."/>
            <person name="San Lucas F."/>
            <person name="Warren J."/>
            <person name="Zhang J."/>
            <person name="Zhao Z."/>
            <person name="Zhou C."/>
            <person name="Zhu D."/>
            <person name="Lee S."/>
            <person name="Bess C."/>
            <person name="Blankenburg K."/>
            <person name="Forbes L."/>
            <person name="Fu Q."/>
            <person name="Gubbala S."/>
            <person name="Hirani K."/>
            <person name="Jayaseelan J.C."/>
            <person name="Lara F."/>
            <person name="Munidasa M."/>
            <person name="Palculict T."/>
            <person name="Patil S."/>
            <person name="Pu L.-L."/>
            <person name="Saada N."/>
            <person name="Tang L."/>
            <person name="Weissenberger G."/>
            <person name="Zhu Y."/>
            <person name="Hemphill L."/>
            <person name="Shang Y."/>
            <person name="Youmans B."/>
            <person name="Ayvaz T."/>
            <person name="Ross M."/>
            <person name="Santibanez J."/>
            <person name="Aqrawi P."/>
            <person name="Gross S."/>
            <person name="Joshi V."/>
            <person name="Fowler G."/>
            <person name="Nazareth L."/>
            <person name="Reid J."/>
            <person name="Worley K."/>
            <person name="Petrosino J."/>
            <person name="Highlander S."/>
            <person name="Gibbs R."/>
        </authorList>
    </citation>
    <scope>NUCLEOTIDE SEQUENCE [LARGE SCALE GENOMIC DNA]</scope>
    <source>
        <strain evidence="1 2">ATCC 49175</strain>
    </source>
</reference>
<comment type="caution">
    <text evidence="1">The sequence shown here is derived from an EMBL/GenBank/DDBJ whole genome shotgun (WGS) entry which is preliminary data.</text>
</comment>
<evidence type="ECO:0008006" key="3">
    <source>
        <dbReference type="Google" id="ProtNLM"/>
    </source>
</evidence>
<proteinExistence type="predicted"/>
<dbReference type="EMBL" id="ACKZ01000029">
    <property type="protein sequence ID" value="EEW36497.1"/>
    <property type="molecule type" value="Genomic_DNA"/>
</dbReference>
<dbReference type="InterPro" id="IPR029058">
    <property type="entry name" value="AB_hydrolase_fold"/>
</dbReference>
<dbReference type="SUPFAM" id="SSF53474">
    <property type="entry name" value="alpha/beta-Hydrolases"/>
    <property type="match status" value="1"/>
</dbReference>
<dbReference type="eggNOG" id="COG5153">
    <property type="taxonomic scope" value="Bacteria"/>
</dbReference>
<name>C8NIV0_9LACT</name>
<dbReference type="AlphaFoldDB" id="C8NIV0"/>
<gene>
    <name evidence="1" type="ORF">HMPREF0444_1845</name>
</gene>
<sequence>MLTEKQNRFISDIVYELDYLKNGKNEDLNPGMIRPFNVEDKSVGSYKILKIEDNQENGMQAMAVAPIGADGKPDYSQITITYAGTNADDIRDKVTDLKMIGYGNTDRMAYIDSNHRGRVVEMQSAAALRFAEEVRKQFRNSQIATTGHSLGEALAIYVALKNGWDNMGSHGPDIHNMISPEELAYMRAHPEQFKNYRGNYDYIGGITGNATVTGIHLDYGFDSYTHNLTYWQFDQFQQIVYGNGDVVWGSAKKDIDIDGDGIVDFHVKGIDPKPRDLLSTDENWISSGDKIQVNPELLRILKTNITNRLEDMAYIVKILEASRNKNDKIGKNFNERKEEISESIKSVFKEAGLPYVLFKLHDTVGVVMKNRQILNDATYTAKLDKTRFYSNQEALVNGLPIQYGRYNTDLYRLKLSCGELAKKIHHERIEGVSSIAGDSTPTLMKSWEVIEEETKKLLKDSVTIFEGEGLREGKLDGIRESLTVVLEVISKNTTEITLEIMNIIEFVNGVAENFEQIDKWLGQHLEEGSVSPRLGIGTVPANYKAYLERHGIFDDVKDVLQAFDKQVEKRSSEYAKKVENAYSNSLNKLISGLQAIMSEKSRLKELVTKISSDFTESIFVREIKDNYNLLGDLTVKPSASPETYWGKLEQLYPARTKESVQGLQSHIIPAMERIEHVIWQIRDVKNSMALLEPQLKPIIEEGVYRAFDLDEIVKGQKLVAAIANRLGQELNHVIQVMEAEGMQASAISTLKAKLSQTHQLIRYYVRFVNDCFGDNEYSEYVASSAGPNTEATFTLN</sequence>
<dbReference type="RefSeq" id="WP_005606485.1">
    <property type="nucleotide sequence ID" value="NZ_GG694016.1"/>
</dbReference>
<dbReference type="Gene3D" id="3.40.50.1820">
    <property type="entry name" value="alpha/beta hydrolase"/>
    <property type="match status" value="1"/>
</dbReference>
<protein>
    <recommendedName>
        <fullName evidence="3">Triacylglycerol lipase</fullName>
    </recommendedName>
</protein>
<evidence type="ECO:0000313" key="2">
    <source>
        <dbReference type="Proteomes" id="UP000005926"/>
    </source>
</evidence>
<dbReference type="Proteomes" id="UP000005926">
    <property type="component" value="Unassembled WGS sequence"/>
</dbReference>
<dbReference type="NCBIfam" id="NF047388">
    <property type="entry name" value="SA1320_fam"/>
    <property type="match status" value="1"/>
</dbReference>
<keyword evidence="2" id="KW-1185">Reference proteome</keyword>
<dbReference type="STRING" id="638301.HMPREF0444_1845"/>